<feature type="region of interest" description="Disordered" evidence="1">
    <location>
        <begin position="181"/>
        <end position="210"/>
    </location>
</feature>
<evidence type="ECO:0000313" key="2">
    <source>
        <dbReference type="EMBL" id="CBY10656.1"/>
    </source>
</evidence>
<evidence type="ECO:0000313" key="3">
    <source>
        <dbReference type="Proteomes" id="UP000001307"/>
    </source>
</evidence>
<organism evidence="2">
    <name type="scientific">Oikopleura dioica</name>
    <name type="common">Tunicate</name>
    <dbReference type="NCBI Taxonomy" id="34765"/>
    <lineage>
        <taxon>Eukaryota</taxon>
        <taxon>Metazoa</taxon>
        <taxon>Chordata</taxon>
        <taxon>Tunicata</taxon>
        <taxon>Appendicularia</taxon>
        <taxon>Copelata</taxon>
        <taxon>Oikopleuridae</taxon>
        <taxon>Oikopleura</taxon>
    </lineage>
</organism>
<feature type="compositionally biased region" description="Basic and acidic residues" evidence="1">
    <location>
        <begin position="187"/>
        <end position="202"/>
    </location>
</feature>
<feature type="region of interest" description="Disordered" evidence="1">
    <location>
        <begin position="41"/>
        <end position="88"/>
    </location>
</feature>
<name>E4XJL3_OIKDI</name>
<reference evidence="2" key="1">
    <citation type="journal article" date="2010" name="Science">
        <title>Plasticity of animal genome architecture unmasked by rapid evolution of a pelagic tunicate.</title>
        <authorList>
            <person name="Denoeud F."/>
            <person name="Henriet S."/>
            <person name="Mungpakdee S."/>
            <person name="Aury J.M."/>
            <person name="Da Silva C."/>
            <person name="Brinkmann H."/>
            <person name="Mikhaleva J."/>
            <person name="Olsen L.C."/>
            <person name="Jubin C."/>
            <person name="Canestro C."/>
            <person name="Bouquet J.M."/>
            <person name="Danks G."/>
            <person name="Poulain J."/>
            <person name="Campsteijn C."/>
            <person name="Adamski M."/>
            <person name="Cross I."/>
            <person name="Yadetie F."/>
            <person name="Muffato M."/>
            <person name="Louis A."/>
            <person name="Butcher S."/>
            <person name="Tsagkogeorga G."/>
            <person name="Konrad A."/>
            <person name="Singh S."/>
            <person name="Jensen M.F."/>
            <person name="Cong E.H."/>
            <person name="Eikeseth-Otteraa H."/>
            <person name="Noel B."/>
            <person name="Anthouard V."/>
            <person name="Porcel B.M."/>
            <person name="Kachouri-Lafond R."/>
            <person name="Nishino A."/>
            <person name="Ugolini M."/>
            <person name="Chourrout P."/>
            <person name="Nishida H."/>
            <person name="Aasland R."/>
            <person name="Huzurbazar S."/>
            <person name="Westhof E."/>
            <person name="Delsuc F."/>
            <person name="Lehrach H."/>
            <person name="Reinhardt R."/>
            <person name="Weissenbach J."/>
            <person name="Roy S.W."/>
            <person name="Artiguenave F."/>
            <person name="Postlethwait J.H."/>
            <person name="Manak J.R."/>
            <person name="Thompson E.M."/>
            <person name="Jaillon O."/>
            <person name="Du Pasquier L."/>
            <person name="Boudinot P."/>
            <person name="Liberles D.A."/>
            <person name="Volff J.N."/>
            <person name="Philippe H."/>
            <person name="Lenhard B."/>
            <person name="Roest Crollius H."/>
            <person name="Wincker P."/>
            <person name="Chourrout D."/>
        </authorList>
    </citation>
    <scope>NUCLEOTIDE SEQUENCE [LARGE SCALE GENOMIC DNA]</scope>
</reference>
<keyword evidence="3" id="KW-1185">Reference proteome</keyword>
<dbReference type="EMBL" id="FN653061">
    <property type="protein sequence ID" value="CBY10656.1"/>
    <property type="molecule type" value="Genomic_DNA"/>
</dbReference>
<accession>E4XJL3</accession>
<gene>
    <name evidence="2" type="ORF">GSOID_T00012812001</name>
</gene>
<dbReference type="InParanoid" id="E4XJL3"/>
<protein>
    <submittedName>
        <fullName evidence="2">Uncharacterized protein</fullName>
    </submittedName>
</protein>
<evidence type="ECO:0000256" key="1">
    <source>
        <dbReference type="SAM" id="MobiDB-lite"/>
    </source>
</evidence>
<proteinExistence type="predicted"/>
<sequence>MSILGIFKIREVDSLSRRISKLIEENERVLVGPRQNNLRRNSLVVEPSPALGNSLSREDLKAPGGKSPRRKSSVGSLSSSRRSSRTGPWRYEERILQLGYNPSTKNNSTFSRRNSLPVDCSPPGKLPCFRRGIPSLLPAVSSVPGRAGRRASLPAISGGSLSSSQARCLLEMHHEPELGASAAALDHPQERRTPPMKREKGTKAAFSFYS</sequence>
<dbReference type="Proteomes" id="UP000001307">
    <property type="component" value="Unassembled WGS sequence"/>
</dbReference>
<dbReference type="AlphaFoldDB" id="E4XJL3"/>